<evidence type="ECO:0000256" key="3">
    <source>
        <dbReference type="ARBA" id="ARBA00023143"/>
    </source>
</evidence>
<dbReference type="Gene3D" id="6.10.280.190">
    <property type="match status" value="1"/>
</dbReference>
<comment type="similarity">
    <text evidence="1 4">Belongs to the bacterial flagellin family.</text>
</comment>
<dbReference type="Pfam" id="PF00669">
    <property type="entry name" value="Flagellin_N"/>
    <property type="match status" value="1"/>
</dbReference>
<evidence type="ECO:0000256" key="4">
    <source>
        <dbReference type="RuleBase" id="RU362073"/>
    </source>
</evidence>
<feature type="domain" description="Flagellin N-terminal" evidence="5">
    <location>
        <begin position="5"/>
        <end position="141"/>
    </location>
</feature>
<protein>
    <recommendedName>
        <fullName evidence="4">Flagellin</fullName>
    </recommendedName>
</protein>
<comment type="subcellular location">
    <subcellularLocation>
        <location evidence="4">Secreted</location>
    </subcellularLocation>
    <subcellularLocation>
        <location evidence="4">Bacterial flagellum</location>
    </subcellularLocation>
</comment>
<evidence type="ECO:0000313" key="8">
    <source>
        <dbReference type="Proteomes" id="UP000234845"/>
    </source>
</evidence>
<evidence type="ECO:0000256" key="1">
    <source>
        <dbReference type="ARBA" id="ARBA00005709"/>
    </source>
</evidence>
<dbReference type="RefSeq" id="WP_101519620.1">
    <property type="nucleotide sequence ID" value="NZ_PKLZ01000001.1"/>
</dbReference>
<evidence type="ECO:0000259" key="5">
    <source>
        <dbReference type="Pfam" id="PF00669"/>
    </source>
</evidence>
<dbReference type="OrthoDB" id="9796789at2"/>
<dbReference type="Gene3D" id="2.170.280.10">
    <property type="entry name" value="f41 fragment of flagellin, middle domain"/>
    <property type="match status" value="1"/>
</dbReference>
<dbReference type="PRINTS" id="PR00207">
    <property type="entry name" value="FLAGELLIN"/>
</dbReference>
<dbReference type="InterPro" id="IPR042187">
    <property type="entry name" value="Flagellin_C_sub2"/>
</dbReference>
<dbReference type="GO" id="GO:0005198">
    <property type="term" value="F:structural molecule activity"/>
    <property type="evidence" value="ECO:0007669"/>
    <property type="project" value="UniProtKB-UniRule"/>
</dbReference>
<dbReference type="PANTHER" id="PTHR42792">
    <property type="entry name" value="FLAGELLIN"/>
    <property type="match status" value="1"/>
</dbReference>
<reference evidence="8" key="1">
    <citation type="submission" date="2017-11" db="EMBL/GenBank/DDBJ databases">
        <title>The draft genome sequence of Chromatocurvus sp. F02.</title>
        <authorList>
            <person name="Du Z.-J."/>
            <person name="Chang Y.-Q."/>
        </authorList>
    </citation>
    <scope>NUCLEOTIDE SEQUENCE [LARGE SCALE GENOMIC DNA]</scope>
    <source>
        <strain evidence="8">F02</strain>
    </source>
</reference>
<dbReference type="Proteomes" id="UP000234845">
    <property type="component" value="Unassembled WGS sequence"/>
</dbReference>
<dbReference type="InterPro" id="IPR046358">
    <property type="entry name" value="Flagellin_C"/>
</dbReference>
<sequence length="502" mass="50501">MAQVINSNILSLTAQRNLDKSQGALATSLERLSSGLRINSAKDDAAGLAISERFSTQIRGLNQAIRNANDGISLSQTAEGALGEVSANLQRIRELAVQSVNATNSDTDRATLDQEVQQRLQEIDRIGSQTSFNGRNVLDGSFGSALFQVGANVGETIGLDLNTSVRTDSVGATATATSVDLSTLISPAEDAVPTTSAALSFSTISTGATDGDDVTIAVGGVTLATAAAAGGSGAVSITAADIDTALAGTEGTTLATAGITFTGTAAGGDLVFSKADGTDFDIAVTSSQGTPTGGGSSALDTVGTTTVDNGSEAVAANTLVINDDLNIQFGDNDAIAVGNGTYETAQSFVDAVNSALGSNGTAFLDSDTNVLSVTSGEAVTVSGGQAATVFTATEFATSGSLDDVDVLTVDGANATIQRIDAALTSASDLRSTFGAIQNRFESTIANLSGTSENLSASRSRILDADFAAETAALTRAQILQQAGISVLSQANTQPQNVLALLN</sequence>
<dbReference type="InterPro" id="IPR001492">
    <property type="entry name" value="Flagellin"/>
</dbReference>
<keyword evidence="7" id="KW-0966">Cell projection</keyword>
<name>A0A2N5Y6E9_9GAMM</name>
<dbReference type="InterPro" id="IPR001029">
    <property type="entry name" value="Flagellin_N"/>
</dbReference>
<evidence type="ECO:0000259" key="6">
    <source>
        <dbReference type="Pfam" id="PF00700"/>
    </source>
</evidence>
<dbReference type="Gene3D" id="1.20.1330.10">
    <property type="entry name" value="f41 fragment of flagellin, N-terminal domain"/>
    <property type="match status" value="1"/>
</dbReference>
<evidence type="ECO:0000313" key="7">
    <source>
        <dbReference type="EMBL" id="PLW83983.1"/>
    </source>
</evidence>
<accession>A0A2N5Y6E9</accession>
<keyword evidence="3 4" id="KW-0975">Bacterial flagellum</keyword>
<dbReference type="Pfam" id="PF00700">
    <property type="entry name" value="Flagellin_C"/>
    <property type="match status" value="1"/>
</dbReference>
<gene>
    <name evidence="7" type="ORF">CWI75_01120</name>
</gene>
<evidence type="ECO:0000256" key="2">
    <source>
        <dbReference type="ARBA" id="ARBA00022525"/>
    </source>
</evidence>
<dbReference type="AlphaFoldDB" id="A0A2N5Y6E9"/>
<dbReference type="EMBL" id="PKLZ01000001">
    <property type="protein sequence ID" value="PLW83983.1"/>
    <property type="molecule type" value="Genomic_DNA"/>
</dbReference>
<comment type="function">
    <text evidence="4">Flagellin is the subunit protein which polymerizes to form the filaments of bacterial flagella.</text>
</comment>
<keyword evidence="7" id="KW-0282">Flagellum</keyword>
<dbReference type="SUPFAM" id="SSF64518">
    <property type="entry name" value="Phase 1 flagellin"/>
    <property type="match status" value="1"/>
</dbReference>
<comment type="caution">
    <text evidence="7">The sequence shown here is derived from an EMBL/GenBank/DDBJ whole genome shotgun (WGS) entry which is preliminary data.</text>
</comment>
<dbReference type="GO" id="GO:0005576">
    <property type="term" value="C:extracellular region"/>
    <property type="evidence" value="ECO:0007669"/>
    <property type="project" value="UniProtKB-SubCell"/>
</dbReference>
<keyword evidence="2 4" id="KW-0964">Secreted</keyword>
<organism evidence="7 8">
    <name type="scientific">Kineobactrum sediminis</name>
    <dbReference type="NCBI Taxonomy" id="1905677"/>
    <lineage>
        <taxon>Bacteria</taxon>
        <taxon>Pseudomonadati</taxon>
        <taxon>Pseudomonadota</taxon>
        <taxon>Gammaproteobacteria</taxon>
        <taxon>Cellvibrionales</taxon>
        <taxon>Halieaceae</taxon>
        <taxon>Kineobactrum</taxon>
    </lineage>
</organism>
<dbReference type="Gene3D" id="6.10.10.10">
    <property type="entry name" value="Flagellar export chaperone, C-terminal domain"/>
    <property type="match status" value="1"/>
</dbReference>
<proteinExistence type="inferred from homology"/>
<keyword evidence="7" id="KW-0969">Cilium</keyword>
<keyword evidence="8" id="KW-1185">Reference proteome</keyword>
<dbReference type="GO" id="GO:0009288">
    <property type="term" value="C:bacterial-type flagellum"/>
    <property type="evidence" value="ECO:0007669"/>
    <property type="project" value="UniProtKB-SubCell"/>
</dbReference>
<feature type="domain" description="Flagellin C-terminal" evidence="6">
    <location>
        <begin position="416"/>
        <end position="501"/>
    </location>
</feature>
<dbReference type="PANTHER" id="PTHR42792:SF2">
    <property type="entry name" value="FLAGELLIN"/>
    <property type="match status" value="1"/>
</dbReference>
<dbReference type="Gene3D" id="2.30.220.10">
    <property type="entry name" value="f41 fragment of flagellin, C-terminal domain"/>
    <property type="match status" value="1"/>
</dbReference>